<dbReference type="Proteomes" id="UP000294813">
    <property type="component" value="Unassembled WGS sequence"/>
</dbReference>
<comment type="caution">
    <text evidence="1">The sequence shown here is derived from an EMBL/GenBank/DDBJ whole genome shotgun (WGS) entry which is preliminary data.</text>
</comment>
<reference evidence="1 2" key="1">
    <citation type="submission" date="2019-03" db="EMBL/GenBank/DDBJ databases">
        <title>Genomic Encyclopedia of Type Strains, Phase IV (KMG-IV): sequencing the most valuable type-strain genomes for metagenomic binning, comparative biology and taxonomic classification.</title>
        <authorList>
            <person name="Goeker M."/>
        </authorList>
    </citation>
    <scope>NUCLEOTIDE SEQUENCE [LARGE SCALE GENOMIC DNA]</scope>
    <source>
        <strain evidence="1 2">DSM 11170</strain>
    </source>
</reference>
<evidence type="ECO:0000313" key="1">
    <source>
        <dbReference type="EMBL" id="TCP64338.1"/>
    </source>
</evidence>
<protein>
    <submittedName>
        <fullName evidence="1">Uncharacterized protein</fullName>
    </submittedName>
</protein>
<accession>A0A4R2RMZ2</accession>
<dbReference type="EMBL" id="SLXT01000010">
    <property type="protein sequence ID" value="TCP64338.1"/>
    <property type="molecule type" value="Genomic_DNA"/>
</dbReference>
<keyword evidence="2" id="KW-1185">Reference proteome</keyword>
<gene>
    <name evidence="1" type="ORF">EDD73_11037</name>
</gene>
<dbReference type="RefSeq" id="WP_165876367.1">
    <property type="nucleotide sequence ID" value="NZ_JAOQNU010000010.1"/>
</dbReference>
<proteinExistence type="predicted"/>
<evidence type="ECO:0000313" key="2">
    <source>
        <dbReference type="Proteomes" id="UP000294813"/>
    </source>
</evidence>
<name>A0A4R2RMZ2_9FIRM</name>
<sequence length="55" mass="6206">MDCPVCGSKQIGKVGVNQFYCWNCFVEFNDRNQIFQVAEDGALIAFEEADALWQG</sequence>
<organism evidence="1 2">
    <name type="scientific">Heliophilum fasciatum</name>
    <dbReference type="NCBI Taxonomy" id="35700"/>
    <lineage>
        <taxon>Bacteria</taxon>
        <taxon>Bacillati</taxon>
        <taxon>Bacillota</taxon>
        <taxon>Clostridia</taxon>
        <taxon>Eubacteriales</taxon>
        <taxon>Heliobacteriaceae</taxon>
        <taxon>Heliophilum</taxon>
    </lineage>
</organism>
<dbReference type="AlphaFoldDB" id="A0A4R2RMZ2"/>